<dbReference type="CDD" id="cd00074">
    <property type="entry name" value="HFD_H2A"/>
    <property type="match status" value="1"/>
</dbReference>
<dbReference type="CDD" id="cd16449">
    <property type="entry name" value="RING-HC"/>
    <property type="match status" value="1"/>
</dbReference>
<dbReference type="GO" id="GO:0008270">
    <property type="term" value="F:zinc ion binding"/>
    <property type="evidence" value="ECO:0007669"/>
    <property type="project" value="UniProtKB-KW"/>
</dbReference>
<name>A0A504Y115_LEIDO</name>
<evidence type="ECO:0000256" key="1">
    <source>
        <dbReference type="ARBA" id="ARBA00022723"/>
    </source>
</evidence>
<reference evidence="8" key="1">
    <citation type="submission" date="2019-02" db="EMBL/GenBank/DDBJ databases">
        <title>FDA dAtabase for Regulatory Grade micrObial Sequences (FDA-ARGOS): Supporting development and validation of Infectious Disease Dx tests.</title>
        <authorList>
            <person name="Duncan R."/>
            <person name="Fisher C."/>
            <person name="Tallon L."/>
            <person name="Sadzewicz L."/>
            <person name="Sengamalay N."/>
            <person name="Ott S."/>
            <person name="Godinez A."/>
            <person name="Nagaraj S."/>
            <person name="Vavikolanu K."/>
            <person name="Vyas G."/>
            <person name="Nadendla S."/>
            <person name="Aluvathingal J."/>
            <person name="Sichtig H."/>
        </authorList>
    </citation>
    <scope>NUCLEOTIDE SEQUENCE [LARGE SCALE GENOMIC DNA]</scope>
    <source>
        <strain evidence="8">FDAARGOS_360</strain>
    </source>
</reference>
<dbReference type="VEuPathDB" id="TriTrypDB:LdCL_170008800"/>
<sequence length="795" mass="85152">MIDAIPLLKSTHANCVCPVCLDVFKKPVCFPCGHILCRACASRCIAARPRCPLCNQAVPNLRHCSPLPQLSLLCVLTREVGLRASGRQLRSSVQNAATPLSHSDHDSSMKRRRGATGYDAVEGAQGENQAPRPRRSSLSPPPEQHPFLSLREPRASHRVASAVAATEGSTANHAQHSSLPGLLRAAAGETQRLQSESPSPPPLMAGVGDDVLSDEAPHRSIIAQATTSLPSAVARRVGDSGALGRDQDRPPTTTPSPALSPSPAPFSTPLQLMRNHITDHADQLDSTPRLSPPPFIAFAVAEAASVTAAASTAHRTARLLARQAGVADGAGREKTEAVSKTASSWSVASADTAASFWHRFGCCALCGLDVVQRTAVRQRLQRLLRSPTAHCDPAELAMQTEESLSLLLGPLWGVCCEVQEHSTNITQSPAPTYEGEYTTTELDAVQGSYCCPCRGEVTAHHFTGVAHHNCLAWAGLLDVFTNTSLEDLPAAAAAGVYFIPSTTALLHMTVPLQDPLEVLTARTSGRVARWQLLAATLCHMHQRDADEESELWQRFKTSDGSGAEGPLMTGTERGESSCGQQYHYPCALLAGASACIIFGLEDEHNVLDASANTPVRDRSAGGKRGGLELPVEVWCGPCHERHEMQIQEEVGNVGNIARLRLYRRRESTGMPPQPPMMGPGSATADQTSILNFPVGRIHSRLKDGLYRKQRCGASAAIYCAALLEYLTTEVIELSGAAAKAQKTERIKPRHLLLAIRGDEELNQVVKATISRGGVVPNVHKALEKKSKKKSAKRAA</sequence>
<dbReference type="Pfam" id="PF16211">
    <property type="entry name" value="Histone_H2A_C"/>
    <property type="match status" value="1"/>
</dbReference>
<keyword evidence="3" id="KW-0862">Zinc</keyword>
<dbReference type="InterPro" id="IPR007125">
    <property type="entry name" value="H2A/H2B/H3"/>
</dbReference>
<evidence type="ECO:0000256" key="4">
    <source>
        <dbReference type="PROSITE-ProRule" id="PRU00175"/>
    </source>
</evidence>
<dbReference type="GO" id="GO:0046982">
    <property type="term" value="F:protein heterodimerization activity"/>
    <property type="evidence" value="ECO:0007669"/>
    <property type="project" value="InterPro"/>
</dbReference>
<feature type="compositionally biased region" description="Polar residues" evidence="5">
    <location>
        <begin position="167"/>
        <end position="178"/>
    </location>
</feature>
<dbReference type="InterPro" id="IPR032454">
    <property type="entry name" value="Histone_H2A_C"/>
</dbReference>
<dbReference type="SUPFAM" id="SSF57850">
    <property type="entry name" value="RING/U-box"/>
    <property type="match status" value="1"/>
</dbReference>
<dbReference type="PRINTS" id="PR00620">
    <property type="entry name" value="HISTONEH2A"/>
</dbReference>
<dbReference type="EMBL" id="RHLD01000040">
    <property type="protein sequence ID" value="TPP55132.1"/>
    <property type="molecule type" value="Genomic_DNA"/>
</dbReference>
<keyword evidence="1" id="KW-0479">Metal-binding</keyword>
<evidence type="ECO:0000256" key="5">
    <source>
        <dbReference type="SAM" id="MobiDB-lite"/>
    </source>
</evidence>
<dbReference type="InterPro" id="IPR001841">
    <property type="entry name" value="Znf_RING"/>
</dbReference>
<feature type="region of interest" description="Disordered" evidence="5">
    <location>
        <begin position="88"/>
        <end position="211"/>
    </location>
</feature>
<evidence type="ECO:0000256" key="2">
    <source>
        <dbReference type="ARBA" id="ARBA00022771"/>
    </source>
</evidence>
<feature type="compositionally biased region" description="Polar residues" evidence="5">
    <location>
        <begin position="88"/>
        <end position="101"/>
    </location>
</feature>
<feature type="domain" description="RING-type" evidence="6">
    <location>
        <begin position="17"/>
        <end position="55"/>
    </location>
</feature>
<dbReference type="GO" id="GO:0003677">
    <property type="term" value="F:DNA binding"/>
    <property type="evidence" value="ECO:0007669"/>
    <property type="project" value="InterPro"/>
</dbReference>
<dbReference type="SMART" id="SM00184">
    <property type="entry name" value="RING"/>
    <property type="match status" value="1"/>
</dbReference>
<accession>A0A504Y115</accession>
<dbReference type="AlphaFoldDB" id="A0A504Y115"/>
<dbReference type="PANTHER" id="PTHR23430">
    <property type="entry name" value="HISTONE H2A"/>
    <property type="match status" value="1"/>
</dbReference>
<dbReference type="Pfam" id="PF13923">
    <property type="entry name" value="zf-C3HC4_2"/>
    <property type="match status" value="1"/>
</dbReference>
<dbReference type="SUPFAM" id="SSF47113">
    <property type="entry name" value="Histone-fold"/>
    <property type="match status" value="1"/>
</dbReference>
<keyword evidence="2 4" id="KW-0863">Zinc-finger</keyword>
<feature type="compositionally biased region" description="Pro residues" evidence="5">
    <location>
        <begin position="252"/>
        <end position="266"/>
    </location>
</feature>
<evidence type="ECO:0000259" key="6">
    <source>
        <dbReference type="PROSITE" id="PS50089"/>
    </source>
</evidence>
<dbReference type="VEuPathDB" id="TriTrypDB:LdCL_170008900"/>
<organism evidence="7 8">
    <name type="scientific">Leishmania donovani</name>
    <dbReference type="NCBI Taxonomy" id="5661"/>
    <lineage>
        <taxon>Eukaryota</taxon>
        <taxon>Discoba</taxon>
        <taxon>Euglenozoa</taxon>
        <taxon>Kinetoplastea</taxon>
        <taxon>Metakinetoplastina</taxon>
        <taxon>Trypanosomatida</taxon>
        <taxon>Trypanosomatidae</taxon>
        <taxon>Leishmaniinae</taxon>
        <taxon>Leishmania</taxon>
    </lineage>
</organism>
<dbReference type="GO" id="GO:0030527">
    <property type="term" value="F:structural constituent of chromatin"/>
    <property type="evidence" value="ECO:0007669"/>
    <property type="project" value="InterPro"/>
</dbReference>
<dbReference type="Pfam" id="PF00125">
    <property type="entry name" value="Histone"/>
    <property type="match status" value="1"/>
</dbReference>
<dbReference type="VEuPathDB" id="TriTrypDB:LDHU3_17.0600"/>
<evidence type="ECO:0000256" key="3">
    <source>
        <dbReference type="ARBA" id="ARBA00022833"/>
    </source>
</evidence>
<dbReference type="VEuPathDB" id="TriTrypDB:LDHU3_17.0610"/>
<dbReference type="PROSITE" id="PS50089">
    <property type="entry name" value="ZF_RING_2"/>
    <property type="match status" value="1"/>
</dbReference>
<feature type="region of interest" description="Disordered" evidence="5">
    <location>
        <begin position="223"/>
        <end position="268"/>
    </location>
</feature>
<evidence type="ECO:0000313" key="8">
    <source>
        <dbReference type="Proteomes" id="UP000318821"/>
    </source>
</evidence>
<gene>
    <name evidence="7" type="ORF">CGC20_37885</name>
</gene>
<dbReference type="VEuPathDB" id="TriTrypDB:LdBPK_170340.1"/>
<dbReference type="FunFam" id="1.10.20.10:FF:000089">
    <property type="entry name" value="Histone H2A"/>
    <property type="match status" value="1"/>
</dbReference>
<dbReference type="VEuPathDB" id="TriTrypDB:LdBPK_170330.1"/>
<dbReference type="InterPro" id="IPR013083">
    <property type="entry name" value="Znf_RING/FYVE/PHD"/>
</dbReference>
<protein>
    <submittedName>
        <fullName evidence="7">Core histone H2A/H2B/H3/H4 family protein</fullName>
    </submittedName>
</protein>
<dbReference type="Proteomes" id="UP000318821">
    <property type="component" value="Unassembled WGS sequence"/>
</dbReference>
<dbReference type="Gene3D" id="3.30.40.10">
    <property type="entry name" value="Zinc/RING finger domain, C3HC4 (zinc finger)"/>
    <property type="match status" value="1"/>
</dbReference>
<proteinExistence type="predicted"/>
<dbReference type="GO" id="GO:0000786">
    <property type="term" value="C:nucleosome"/>
    <property type="evidence" value="ECO:0007669"/>
    <property type="project" value="InterPro"/>
</dbReference>
<dbReference type="InterPro" id="IPR017907">
    <property type="entry name" value="Znf_RING_CS"/>
</dbReference>
<dbReference type="Gene3D" id="1.10.20.10">
    <property type="entry name" value="Histone, subunit A"/>
    <property type="match status" value="1"/>
</dbReference>
<evidence type="ECO:0000313" key="7">
    <source>
        <dbReference type="EMBL" id="TPP55132.1"/>
    </source>
</evidence>
<dbReference type="InterPro" id="IPR002119">
    <property type="entry name" value="Histone_H2A"/>
</dbReference>
<dbReference type="PROSITE" id="PS00518">
    <property type="entry name" value="ZF_RING_1"/>
    <property type="match status" value="1"/>
</dbReference>
<dbReference type="InterPro" id="IPR009072">
    <property type="entry name" value="Histone-fold"/>
</dbReference>
<dbReference type="SMART" id="SM00414">
    <property type="entry name" value="H2A"/>
    <property type="match status" value="1"/>
</dbReference>
<comment type="caution">
    <text evidence="7">The sequence shown here is derived from an EMBL/GenBank/DDBJ whole genome shotgun (WGS) entry which is preliminary data.</text>
</comment>